<dbReference type="InterPro" id="IPR003018">
    <property type="entry name" value="GAF"/>
</dbReference>
<dbReference type="InterPro" id="IPR001633">
    <property type="entry name" value="EAL_dom"/>
</dbReference>
<dbReference type="InterPro" id="IPR029016">
    <property type="entry name" value="GAF-like_dom_sf"/>
</dbReference>
<evidence type="ECO:0000313" key="5">
    <source>
        <dbReference type="EMBL" id="SDM58881.1"/>
    </source>
</evidence>
<dbReference type="InterPro" id="IPR000160">
    <property type="entry name" value="GGDEF_dom"/>
</dbReference>
<evidence type="ECO:0000256" key="1">
    <source>
        <dbReference type="ARBA" id="ARBA00051114"/>
    </source>
</evidence>
<reference evidence="5 6" key="1">
    <citation type="submission" date="2016-10" db="EMBL/GenBank/DDBJ databases">
        <authorList>
            <person name="de Groot N.N."/>
        </authorList>
    </citation>
    <scope>NUCLEOTIDE SEQUENCE [LARGE SCALE GENOMIC DNA]</scope>
    <source>
        <strain evidence="5 6">DSM 17813</strain>
    </source>
</reference>
<dbReference type="FunFam" id="3.30.70.270:FF:000001">
    <property type="entry name" value="Diguanylate cyclase domain protein"/>
    <property type="match status" value="1"/>
</dbReference>
<dbReference type="Pfam" id="PF00990">
    <property type="entry name" value="GGDEF"/>
    <property type="match status" value="1"/>
</dbReference>
<accession>A0A1G9UG36</accession>
<evidence type="ECO:0000259" key="3">
    <source>
        <dbReference type="PROSITE" id="PS50883"/>
    </source>
</evidence>
<evidence type="ECO:0000259" key="2">
    <source>
        <dbReference type="PROSITE" id="PS50113"/>
    </source>
</evidence>
<dbReference type="InterPro" id="IPR029787">
    <property type="entry name" value="Nucleotide_cyclase"/>
</dbReference>
<dbReference type="SUPFAM" id="SSF55785">
    <property type="entry name" value="PYP-like sensor domain (PAS domain)"/>
    <property type="match status" value="1"/>
</dbReference>
<name>A0A1G9UG36_9BACT</name>
<dbReference type="RefSeq" id="WP_082048088.1">
    <property type="nucleotide sequence ID" value="NZ_FNGU01000007.1"/>
</dbReference>
<dbReference type="SUPFAM" id="SSF55073">
    <property type="entry name" value="Nucleotide cyclase"/>
    <property type="match status" value="1"/>
</dbReference>
<dbReference type="PANTHER" id="PTHR44757">
    <property type="entry name" value="DIGUANYLATE CYCLASE DGCP"/>
    <property type="match status" value="1"/>
</dbReference>
<dbReference type="Pfam" id="PF13185">
    <property type="entry name" value="GAF_2"/>
    <property type="match status" value="1"/>
</dbReference>
<dbReference type="FunFam" id="3.20.20.450:FF:000001">
    <property type="entry name" value="Cyclic di-GMP phosphodiesterase yahA"/>
    <property type="match status" value="1"/>
</dbReference>
<dbReference type="Pfam" id="PF00563">
    <property type="entry name" value="EAL"/>
    <property type="match status" value="1"/>
</dbReference>
<dbReference type="OrthoDB" id="9777298at2"/>
<dbReference type="GO" id="GO:0071111">
    <property type="term" value="F:cyclic-guanylate-specific phosphodiesterase activity"/>
    <property type="evidence" value="ECO:0007669"/>
    <property type="project" value="UniProtKB-EC"/>
</dbReference>
<dbReference type="SMART" id="SM00052">
    <property type="entry name" value="EAL"/>
    <property type="match status" value="1"/>
</dbReference>
<dbReference type="SMART" id="SM00267">
    <property type="entry name" value="GGDEF"/>
    <property type="match status" value="1"/>
</dbReference>
<gene>
    <name evidence="5" type="ORF">SAMN05660860_02826</name>
</gene>
<dbReference type="CDD" id="cd01948">
    <property type="entry name" value="EAL"/>
    <property type="match status" value="1"/>
</dbReference>
<evidence type="ECO:0000259" key="4">
    <source>
        <dbReference type="PROSITE" id="PS50887"/>
    </source>
</evidence>
<dbReference type="PROSITE" id="PS50113">
    <property type="entry name" value="PAC"/>
    <property type="match status" value="1"/>
</dbReference>
<dbReference type="InterPro" id="IPR035919">
    <property type="entry name" value="EAL_sf"/>
</dbReference>
<dbReference type="Gene3D" id="3.20.20.450">
    <property type="entry name" value="EAL domain"/>
    <property type="match status" value="1"/>
</dbReference>
<protein>
    <submittedName>
        <fullName evidence="5">Diguanylate cyclase (GGDEF) domain-containing protein</fullName>
    </submittedName>
</protein>
<dbReference type="Gene3D" id="3.30.450.40">
    <property type="match status" value="1"/>
</dbReference>
<dbReference type="Gene3D" id="3.30.450.20">
    <property type="entry name" value="PAS domain"/>
    <property type="match status" value="1"/>
</dbReference>
<dbReference type="STRING" id="392333.SAMN05660860_02826"/>
<dbReference type="PROSITE" id="PS50883">
    <property type="entry name" value="EAL"/>
    <property type="match status" value="1"/>
</dbReference>
<dbReference type="NCBIfam" id="TIGR00254">
    <property type="entry name" value="GGDEF"/>
    <property type="match status" value="1"/>
</dbReference>
<dbReference type="PROSITE" id="PS50887">
    <property type="entry name" value="GGDEF"/>
    <property type="match status" value="1"/>
</dbReference>
<organism evidence="5 6">
    <name type="scientific">Geoalkalibacter ferrihydriticus</name>
    <dbReference type="NCBI Taxonomy" id="392333"/>
    <lineage>
        <taxon>Bacteria</taxon>
        <taxon>Pseudomonadati</taxon>
        <taxon>Thermodesulfobacteriota</taxon>
        <taxon>Desulfuromonadia</taxon>
        <taxon>Desulfuromonadales</taxon>
        <taxon>Geoalkalibacteraceae</taxon>
        <taxon>Geoalkalibacter</taxon>
    </lineage>
</organism>
<dbReference type="InterPro" id="IPR013656">
    <property type="entry name" value="PAS_4"/>
</dbReference>
<dbReference type="EMBL" id="FNGU01000007">
    <property type="protein sequence ID" value="SDM58881.1"/>
    <property type="molecule type" value="Genomic_DNA"/>
</dbReference>
<dbReference type="SUPFAM" id="SSF55781">
    <property type="entry name" value="GAF domain-like"/>
    <property type="match status" value="1"/>
</dbReference>
<sequence length="781" mass="86800">MSRQGSRCLELSTDRLNRALRTLSAASASIIHGATEEQLVGQICRILVQVGGYRLAWIGLADAHDGSLLVQAGQYFEGCRSLDAVRTDVRVDGWGSACQLISRAVRLGRFVVVRRGGEDRWSQACRRLSGDPGYGSALALPLTHGAVMLGVLALYAEAIDAFDEDEVDLLSDLAGNLSHGIAALRDARRRSEAEAALEQEQQFLQSVIDGVADPTMVIGVDHEILLMNRASRIYLAEGASLRPGARCHEVIDASQTPCNEKEKICPLREVQRTGKTCRVVHRQVLPDGRRRTYELEASPLWNADGSLRGIIQAARDITQRLAVEATLRENQDRLDYLAHHDPLTNLPNRLRFNARLQQAMARARETHRQIALLVLDLDRFKNINDSLGHELGDQVLREVAGRLRRCLRGGDTVARLGGDEFVVILEEMEDLKAVSGVARNILRNLGRAFQVSHHDLFVTTSIGISLFPGDAQSAEGLMKNADVAMYRAKEEGRNNYQFYRPDMNVRTPEMLILESNLRRAMSENQLELYYQPQYDLASRQLIGLEALLRWQHPVQGRISPADFIPLAEETGLIVPLGQWVLKTACVQAKAWQEQGYLPVRVAVNISAREFRQPDFVENVEGILAETGLDPHWLELEITESIAMQNFEETIMTLTDLKIRGVHLAIDDFGTGYSSLGYLKRFPISKLKIDQSFVRDINRDCNDAAIATSIIALGRSMNMEVIAEGVETEAQAELLLGKGCHQAQGFLFSPAVAAEKVENFFSRAAPQNRSARVIHLPRAGTQ</sequence>
<dbReference type="InterPro" id="IPR052155">
    <property type="entry name" value="Biofilm_reg_signaling"/>
</dbReference>
<proteinExistence type="predicted"/>
<dbReference type="Pfam" id="PF08448">
    <property type="entry name" value="PAS_4"/>
    <property type="match status" value="1"/>
</dbReference>
<dbReference type="SUPFAM" id="SSF141868">
    <property type="entry name" value="EAL domain-like"/>
    <property type="match status" value="1"/>
</dbReference>
<dbReference type="InterPro" id="IPR000700">
    <property type="entry name" value="PAS-assoc_C"/>
</dbReference>
<dbReference type="InterPro" id="IPR035965">
    <property type="entry name" value="PAS-like_dom_sf"/>
</dbReference>
<feature type="domain" description="EAL" evidence="3">
    <location>
        <begin position="510"/>
        <end position="764"/>
    </location>
</feature>
<dbReference type="PANTHER" id="PTHR44757:SF2">
    <property type="entry name" value="BIOFILM ARCHITECTURE MAINTENANCE PROTEIN MBAA"/>
    <property type="match status" value="1"/>
</dbReference>
<feature type="domain" description="GGDEF" evidence="4">
    <location>
        <begin position="368"/>
        <end position="501"/>
    </location>
</feature>
<dbReference type="CDD" id="cd01949">
    <property type="entry name" value="GGDEF"/>
    <property type="match status" value="1"/>
</dbReference>
<evidence type="ECO:0000313" key="6">
    <source>
        <dbReference type="Proteomes" id="UP000182146"/>
    </source>
</evidence>
<comment type="catalytic activity">
    <reaction evidence="1">
        <text>3',3'-c-di-GMP + H2O = 5'-phosphoguanylyl(3'-&gt;5')guanosine + H(+)</text>
        <dbReference type="Rhea" id="RHEA:24902"/>
        <dbReference type="ChEBI" id="CHEBI:15377"/>
        <dbReference type="ChEBI" id="CHEBI:15378"/>
        <dbReference type="ChEBI" id="CHEBI:58754"/>
        <dbReference type="ChEBI" id="CHEBI:58805"/>
        <dbReference type="EC" id="3.1.4.52"/>
    </reaction>
    <physiologicalReaction direction="left-to-right" evidence="1">
        <dbReference type="Rhea" id="RHEA:24903"/>
    </physiologicalReaction>
</comment>
<dbReference type="Gene3D" id="3.30.70.270">
    <property type="match status" value="1"/>
</dbReference>
<feature type="domain" description="PAC" evidence="2">
    <location>
        <begin position="273"/>
        <end position="329"/>
    </location>
</feature>
<dbReference type="Proteomes" id="UP000182146">
    <property type="component" value="Unassembled WGS sequence"/>
</dbReference>
<dbReference type="AlphaFoldDB" id="A0A1G9UG36"/>
<dbReference type="GO" id="GO:0071732">
    <property type="term" value="P:cellular response to nitric oxide"/>
    <property type="evidence" value="ECO:0007669"/>
    <property type="project" value="UniProtKB-ARBA"/>
</dbReference>
<dbReference type="InterPro" id="IPR043128">
    <property type="entry name" value="Rev_trsase/Diguanyl_cyclase"/>
</dbReference>